<dbReference type="Pfam" id="PF01126">
    <property type="entry name" value="Heme_oxygenase"/>
    <property type="match status" value="1"/>
</dbReference>
<dbReference type="SUPFAM" id="SSF48613">
    <property type="entry name" value="Heme oxygenase-like"/>
    <property type="match status" value="1"/>
</dbReference>
<dbReference type="GO" id="GO:0006788">
    <property type="term" value="P:heme oxidation"/>
    <property type="evidence" value="ECO:0007669"/>
    <property type="project" value="InterPro"/>
</dbReference>
<dbReference type="RefSeq" id="WP_188519179.1">
    <property type="nucleotide sequence ID" value="NZ_BMES01000002.1"/>
</dbReference>
<dbReference type="Gene3D" id="1.20.910.10">
    <property type="entry name" value="Heme oxygenase-like"/>
    <property type="match status" value="1"/>
</dbReference>
<dbReference type="Proteomes" id="UP000603912">
    <property type="component" value="Unassembled WGS sequence"/>
</dbReference>
<evidence type="ECO:0000313" key="1">
    <source>
        <dbReference type="EMBL" id="GGH28154.1"/>
    </source>
</evidence>
<dbReference type="AlphaFoldDB" id="A0A917IBQ2"/>
<evidence type="ECO:0000313" key="2">
    <source>
        <dbReference type="Proteomes" id="UP000603912"/>
    </source>
</evidence>
<name>A0A917IBQ2_9HYPH</name>
<organism evidence="1 2">
    <name type="scientific">Alsobacter metallidurans</name>
    <dbReference type="NCBI Taxonomy" id="340221"/>
    <lineage>
        <taxon>Bacteria</taxon>
        <taxon>Pseudomonadati</taxon>
        <taxon>Pseudomonadota</taxon>
        <taxon>Alphaproteobacteria</taxon>
        <taxon>Hyphomicrobiales</taxon>
        <taxon>Alsobacteraceae</taxon>
        <taxon>Alsobacter</taxon>
    </lineage>
</organism>
<proteinExistence type="predicted"/>
<dbReference type="CDD" id="cd19166">
    <property type="entry name" value="HemeO-bac"/>
    <property type="match status" value="1"/>
</dbReference>
<dbReference type="InterPro" id="IPR016053">
    <property type="entry name" value="Haem_Oase-like"/>
</dbReference>
<dbReference type="InterPro" id="IPR016084">
    <property type="entry name" value="Haem_Oase-like_multi-hlx"/>
</dbReference>
<dbReference type="GO" id="GO:0004392">
    <property type="term" value="F:heme oxygenase (decyclizing) activity"/>
    <property type="evidence" value="ECO:0007669"/>
    <property type="project" value="InterPro"/>
</dbReference>
<protein>
    <submittedName>
        <fullName evidence="1">Heme oxygenase</fullName>
    </submittedName>
</protein>
<comment type="caution">
    <text evidence="1">The sequence shown here is derived from an EMBL/GenBank/DDBJ whole genome shotgun (WGS) entry which is preliminary data.</text>
</comment>
<reference evidence="1" key="1">
    <citation type="journal article" date="2014" name="Int. J. Syst. Evol. Microbiol.">
        <title>Complete genome sequence of Corynebacterium casei LMG S-19264T (=DSM 44701T), isolated from a smear-ripened cheese.</title>
        <authorList>
            <consortium name="US DOE Joint Genome Institute (JGI-PGF)"/>
            <person name="Walter F."/>
            <person name="Albersmeier A."/>
            <person name="Kalinowski J."/>
            <person name="Ruckert C."/>
        </authorList>
    </citation>
    <scope>NUCLEOTIDE SEQUENCE</scope>
    <source>
        <strain evidence="1">CGMCC 1.12214</strain>
    </source>
</reference>
<sequence length="186" mass="20397">MLLDRLKTETRAAHDRIEADLDLLRPNLSRANYSALLARYQAFFRVWEPAVAEAIGDECFFGPRRKLHLLDQDLEALGVEPLAGAPRVERFATRAQAMGSLYVLEGSTMGGLVIAAHVRRTLGVSGPGARYFENYGRDAAERWRAFRAALAGISTPQTDAAVVAAALQTFEILHRWLAPGKAVAHG</sequence>
<keyword evidence="2" id="KW-1185">Reference proteome</keyword>
<reference evidence="1" key="2">
    <citation type="submission" date="2020-09" db="EMBL/GenBank/DDBJ databases">
        <authorList>
            <person name="Sun Q."/>
            <person name="Zhou Y."/>
        </authorList>
    </citation>
    <scope>NUCLEOTIDE SEQUENCE</scope>
    <source>
        <strain evidence="1">CGMCC 1.12214</strain>
    </source>
</reference>
<gene>
    <name evidence="1" type="ORF">GCM10007036_37190</name>
</gene>
<accession>A0A917IBQ2</accession>
<dbReference type="EMBL" id="BMES01000002">
    <property type="protein sequence ID" value="GGH28154.1"/>
    <property type="molecule type" value="Genomic_DNA"/>
</dbReference>